<dbReference type="AlphaFoldDB" id="A0A1J4MV81"/>
<feature type="transmembrane region" description="Helical" evidence="1">
    <location>
        <begin position="158"/>
        <end position="180"/>
    </location>
</feature>
<keyword evidence="1" id="KW-0812">Transmembrane</keyword>
<dbReference type="VEuPathDB" id="CryptoDB:cand_036280"/>
<comment type="caution">
    <text evidence="2">The sequence shown here is derived from an EMBL/GenBank/DDBJ whole genome shotgun (WGS) entry which is preliminary data.</text>
</comment>
<organism evidence="2 3">
    <name type="scientific">Cryptosporidium andersoni</name>
    <dbReference type="NCBI Taxonomy" id="117008"/>
    <lineage>
        <taxon>Eukaryota</taxon>
        <taxon>Sar</taxon>
        <taxon>Alveolata</taxon>
        <taxon>Apicomplexa</taxon>
        <taxon>Conoidasida</taxon>
        <taxon>Coccidia</taxon>
        <taxon>Eucoccidiorida</taxon>
        <taxon>Eimeriorina</taxon>
        <taxon>Cryptosporidiidae</taxon>
        <taxon>Cryptosporidium</taxon>
    </lineage>
</organism>
<dbReference type="Proteomes" id="UP000186804">
    <property type="component" value="Unassembled WGS sequence"/>
</dbReference>
<evidence type="ECO:0008006" key="4">
    <source>
        <dbReference type="Google" id="ProtNLM"/>
    </source>
</evidence>
<keyword evidence="3" id="KW-1185">Reference proteome</keyword>
<gene>
    <name evidence="2" type="ORF">cand_036280</name>
</gene>
<keyword evidence="1" id="KW-0472">Membrane</keyword>
<dbReference type="RefSeq" id="XP_067069942.1">
    <property type="nucleotide sequence ID" value="XM_067213854.1"/>
</dbReference>
<reference evidence="2 3" key="1">
    <citation type="submission" date="2016-10" db="EMBL/GenBank/DDBJ databases">
        <title>Reductive evolution of mitochondrial metabolism and differential evolution of invasion-related proteins in Cryptosporidium.</title>
        <authorList>
            <person name="Liu S."/>
            <person name="Roellig D.M."/>
            <person name="Guo Y."/>
            <person name="Li N."/>
            <person name="Frace M.A."/>
            <person name="Tang K."/>
            <person name="Zhang L."/>
            <person name="Feng Y."/>
            <person name="Xiao L."/>
        </authorList>
    </citation>
    <scope>NUCLEOTIDE SEQUENCE [LARGE SCALE GENOMIC DNA]</scope>
    <source>
        <strain evidence="2">30847</strain>
    </source>
</reference>
<feature type="transmembrane region" description="Helical" evidence="1">
    <location>
        <begin position="39"/>
        <end position="58"/>
    </location>
</feature>
<feature type="transmembrane region" description="Helical" evidence="1">
    <location>
        <begin position="121"/>
        <end position="146"/>
    </location>
</feature>
<sequence>MFFKVKPSEQFPTAPASPVLIPSEESSVPDVALEEVRKVLYFGFCGFLSIAVISLAVLQVNVNTICDRNLDEVNAVSALLSLVMATVCSILSFFPIQTAAITRAFKYGEMPLYEKSHMCQWAGITALILLPLFLVAQDVGGFISIAESNTCKYTAPGLFIGTICVISLQLLVMSIMVAALNSARVMDILSSLPSLNISLITEWLKWENLKSFIDGILKLPLVIRDLTIKIFERIRNLVSLQNLHSTFEWFFTSIKEKFVNSFAKLKNFWEIYTEWLKNIQEKIHNALSTIKEKIKVFFQSGKDMGIKAFDACKLFLIKLKNRMSGR</sequence>
<proteinExistence type="predicted"/>
<feature type="transmembrane region" description="Helical" evidence="1">
    <location>
        <begin position="78"/>
        <end position="100"/>
    </location>
</feature>
<dbReference type="OrthoDB" id="27923at2759"/>
<evidence type="ECO:0000313" key="2">
    <source>
        <dbReference type="EMBL" id="OII78096.1"/>
    </source>
</evidence>
<accession>A0A1J4MV81</accession>
<dbReference type="GeneID" id="92367812"/>
<name>A0A1J4MV81_9CRYT</name>
<keyword evidence="1" id="KW-1133">Transmembrane helix</keyword>
<evidence type="ECO:0000256" key="1">
    <source>
        <dbReference type="SAM" id="Phobius"/>
    </source>
</evidence>
<protein>
    <recommendedName>
        <fullName evidence="4">Transmembrane protein</fullName>
    </recommendedName>
</protein>
<evidence type="ECO:0000313" key="3">
    <source>
        <dbReference type="Proteomes" id="UP000186804"/>
    </source>
</evidence>
<dbReference type="EMBL" id="LRBS01000008">
    <property type="protein sequence ID" value="OII78096.1"/>
    <property type="molecule type" value="Genomic_DNA"/>
</dbReference>